<dbReference type="EC" id="2.7.13.3" evidence="2"/>
<dbReference type="RefSeq" id="WP_307404767.1">
    <property type="nucleotide sequence ID" value="NZ_JAUSTW010000001.1"/>
</dbReference>
<feature type="transmembrane region" description="Helical" evidence="9">
    <location>
        <begin position="140"/>
        <end position="160"/>
    </location>
</feature>
<protein>
    <recommendedName>
        <fullName evidence="2">histidine kinase</fullName>
        <ecNumber evidence="2">2.7.13.3</ecNumber>
    </recommendedName>
</protein>
<dbReference type="SMART" id="SM00388">
    <property type="entry name" value="HisKA"/>
    <property type="match status" value="1"/>
</dbReference>
<dbReference type="PRINTS" id="PR00344">
    <property type="entry name" value="BCTRLSENSOR"/>
</dbReference>
<dbReference type="PROSITE" id="PS50109">
    <property type="entry name" value="HIS_KIN"/>
    <property type="match status" value="1"/>
</dbReference>
<dbReference type="SMART" id="SM00091">
    <property type="entry name" value="PAS"/>
    <property type="match status" value="3"/>
</dbReference>
<dbReference type="CDD" id="cd00082">
    <property type="entry name" value="HisKA"/>
    <property type="match status" value="1"/>
</dbReference>
<dbReference type="PANTHER" id="PTHR43065">
    <property type="entry name" value="SENSOR HISTIDINE KINASE"/>
    <property type="match status" value="1"/>
</dbReference>
<dbReference type="InterPro" id="IPR005330">
    <property type="entry name" value="MHYT_dom"/>
</dbReference>
<dbReference type="Proteomes" id="UP001224122">
    <property type="component" value="Unassembled WGS sequence"/>
</dbReference>
<evidence type="ECO:0000256" key="4">
    <source>
        <dbReference type="ARBA" id="ARBA00022679"/>
    </source>
</evidence>
<dbReference type="InterPro" id="IPR001610">
    <property type="entry name" value="PAC"/>
</dbReference>
<dbReference type="EMBL" id="JAUSTW010000001">
    <property type="protein sequence ID" value="MDQ0197763.1"/>
    <property type="molecule type" value="Genomic_DNA"/>
</dbReference>
<evidence type="ECO:0000256" key="1">
    <source>
        <dbReference type="ARBA" id="ARBA00000085"/>
    </source>
</evidence>
<feature type="domain" description="PAC" evidence="12">
    <location>
        <begin position="575"/>
        <end position="627"/>
    </location>
</feature>
<accession>A0ABT9XQD9</accession>
<dbReference type="PANTHER" id="PTHR43065:SF34">
    <property type="entry name" value="SPORULATION KINASE A"/>
    <property type="match status" value="1"/>
</dbReference>
<dbReference type="InterPro" id="IPR000700">
    <property type="entry name" value="PAS-assoc_C"/>
</dbReference>
<dbReference type="PROSITE" id="PS50113">
    <property type="entry name" value="PAC"/>
    <property type="match status" value="3"/>
</dbReference>
<dbReference type="SMART" id="SM00387">
    <property type="entry name" value="HATPase_c"/>
    <property type="match status" value="1"/>
</dbReference>
<dbReference type="InterPro" id="IPR000014">
    <property type="entry name" value="PAS"/>
</dbReference>
<dbReference type="Gene3D" id="3.30.565.10">
    <property type="entry name" value="Histidine kinase-like ATPase, C-terminal domain"/>
    <property type="match status" value="1"/>
</dbReference>
<feature type="domain" description="PAS" evidence="11">
    <location>
        <begin position="389"/>
        <end position="419"/>
    </location>
</feature>
<evidence type="ECO:0000256" key="6">
    <source>
        <dbReference type="ARBA" id="ARBA00022777"/>
    </source>
</evidence>
<feature type="transmembrane region" description="Helical" evidence="9">
    <location>
        <begin position="105"/>
        <end position="128"/>
    </location>
</feature>
<feature type="transmembrane region" description="Helical" evidence="9">
    <location>
        <begin position="172"/>
        <end position="192"/>
    </location>
</feature>
<keyword evidence="9" id="KW-1133">Transmembrane helix</keyword>
<feature type="transmembrane region" description="Helical" evidence="9">
    <location>
        <begin position="79"/>
        <end position="99"/>
    </location>
</feature>
<feature type="domain" description="MHYT" evidence="13">
    <location>
        <begin position="8"/>
        <end position="199"/>
    </location>
</feature>
<keyword evidence="7" id="KW-0067">ATP-binding</keyword>
<dbReference type="InterPro" id="IPR005467">
    <property type="entry name" value="His_kinase_dom"/>
</dbReference>
<evidence type="ECO:0000256" key="8">
    <source>
        <dbReference type="ARBA" id="ARBA00023012"/>
    </source>
</evidence>
<sequence>MNAVIGTFHPYIIVIGVGLTIVSSYTALDMFTLIRTSDQNKRLLFLGGAFTLGIGIWIMNFLGLLAADLSRFASYQIPLTILSLFIGIAFAGMAFVTFFGKAIRFYQLVMGSIFLTIAVISIHIIDIFAMNLTIKYNVSLFVFSGLLIFFSFLFSLWMLFSSKNDTKGNQVWLKPISAIIMSGSITEGHFLLRRASSLSSANIDIKTVSIEDTFIIYLVLFVSILIIGGLIVSSTLINKQLATTDTNLKDIKAAIDASAIVAITDKHGTILFVNDKFEKISKYKKEEILGQNHRILNSGYHSKDFFQDLWKTIHSGQIWRGEIRNKAKDGSFYWVDTTIVPFLNKKGKPFQYIAIRSDITKRKEAEGNLFDSLKEIRDITFALDQSSIVAITDEKGKITSVNEKFCEISQYERDELIGQDHSLLNSGYHSKEFFKELWKTIGEGKVWNGEICNRAKDGTNYWVDTTIVPFLNGNGKPYQYVAIRTDISDRKQAEENLKVTIKDNTDIRFALDQSSIVAFTDSKGKITSVNDKFCEISKYNREEIIGKDHNILNSGFHSKEFFKYLWKTIGEGNVWKGEIRNKAKDGTYYWVDTTIVPFLNQEGMPYQYLAIRNDITERKKTEEVLHRQDKLAAVGQLAAGVAHEIRNPLTSMRGYAEFLQLDEQDPERMEFLGIILDEIERVNTIVEDFMVLAKPKAVELEEKNVVPVIQNVVSLLEFEARKKNVRLTFECNQEIIQIECDENRLKQVFLNFIKNGIEAMPNGGELHVKTIIHDNNVQISIQDTGVGIPEEKLKNLGEPFFTTKKNGNGLGLMVSFKIIESHNGKVFVESEPNKGTTFNILLPAKTA</sequence>
<dbReference type="SUPFAM" id="SSF47384">
    <property type="entry name" value="Homodimeric domain of signal transducing histidine kinase"/>
    <property type="match status" value="1"/>
</dbReference>
<feature type="transmembrane region" description="Helical" evidence="9">
    <location>
        <begin position="213"/>
        <end position="237"/>
    </location>
</feature>
<dbReference type="InterPro" id="IPR003594">
    <property type="entry name" value="HATPase_dom"/>
</dbReference>
<keyword evidence="3" id="KW-0597">Phosphoprotein</keyword>
<evidence type="ECO:0000256" key="7">
    <source>
        <dbReference type="ARBA" id="ARBA00022840"/>
    </source>
</evidence>
<evidence type="ECO:0000259" key="11">
    <source>
        <dbReference type="PROSITE" id="PS50112"/>
    </source>
</evidence>
<dbReference type="Gene3D" id="1.10.287.130">
    <property type="match status" value="1"/>
</dbReference>
<dbReference type="PROSITE" id="PS50924">
    <property type="entry name" value="MHYT"/>
    <property type="match status" value="1"/>
</dbReference>
<feature type="domain" description="PAC" evidence="12">
    <location>
        <begin position="447"/>
        <end position="499"/>
    </location>
</feature>
<dbReference type="CDD" id="cd00130">
    <property type="entry name" value="PAS"/>
    <property type="match status" value="3"/>
</dbReference>
<evidence type="ECO:0000256" key="2">
    <source>
        <dbReference type="ARBA" id="ARBA00012438"/>
    </source>
</evidence>
<proteinExistence type="predicted"/>
<keyword evidence="9" id="KW-0812">Transmembrane</keyword>
<evidence type="ECO:0000256" key="9">
    <source>
        <dbReference type="PROSITE-ProRule" id="PRU00244"/>
    </source>
</evidence>
<feature type="domain" description="PAS" evidence="11">
    <location>
        <begin position="503"/>
        <end position="547"/>
    </location>
</feature>
<keyword evidence="15" id="KW-1185">Reference proteome</keyword>
<dbReference type="InterPro" id="IPR004358">
    <property type="entry name" value="Sig_transdc_His_kin-like_C"/>
</dbReference>
<dbReference type="SMART" id="SM00086">
    <property type="entry name" value="PAC"/>
    <property type="match status" value="3"/>
</dbReference>
<keyword evidence="9" id="KW-0472">Membrane</keyword>
<dbReference type="SUPFAM" id="SSF55874">
    <property type="entry name" value="ATPase domain of HSP90 chaperone/DNA topoisomerase II/histidine kinase"/>
    <property type="match status" value="1"/>
</dbReference>
<evidence type="ECO:0000259" key="10">
    <source>
        <dbReference type="PROSITE" id="PS50109"/>
    </source>
</evidence>
<comment type="caution">
    <text evidence="14">The sequence shown here is derived from an EMBL/GenBank/DDBJ whole genome shotgun (WGS) entry which is preliminary data.</text>
</comment>
<evidence type="ECO:0000313" key="15">
    <source>
        <dbReference type="Proteomes" id="UP001224122"/>
    </source>
</evidence>
<organism evidence="14 15">
    <name type="scientific">Neobacillus ginsengisoli</name>
    <dbReference type="NCBI Taxonomy" id="904295"/>
    <lineage>
        <taxon>Bacteria</taxon>
        <taxon>Bacillati</taxon>
        <taxon>Bacillota</taxon>
        <taxon>Bacilli</taxon>
        <taxon>Bacillales</taxon>
        <taxon>Bacillaceae</taxon>
        <taxon>Neobacillus</taxon>
    </lineage>
</organism>
<keyword evidence="6" id="KW-0418">Kinase</keyword>
<keyword evidence="4" id="KW-0808">Transferase</keyword>
<dbReference type="Pfam" id="PF13426">
    <property type="entry name" value="PAS_9"/>
    <property type="match status" value="3"/>
</dbReference>
<feature type="transmembrane region" description="Helical" evidence="9">
    <location>
        <begin position="12"/>
        <end position="31"/>
    </location>
</feature>
<keyword evidence="5" id="KW-0547">Nucleotide-binding</keyword>
<gene>
    <name evidence="14" type="ORF">J2S10_000868</name>
</gene>
<feature type="domain" description="Histidine kinase" evidence="10">
    <location>
        <begin position="640"/>
        <end position="846"/>
    </location>
</feature>
<feature type="domain" description="PAS" evidence="11">
    <location>
        <begin position="247"/>
        <end position="304"/>
    </location>
</feature>
<dbReference type="Pfam" id="PF03707">
    <property type="entry name" value="MHYT"/>
    <property type="match status" value="1"/>
</dbReference>
<evidence type="ECO:0000259" key="12">
    <source>
        <dbReference type="PROSITE" id="PS50113"/>
    </source>
</evidence>
<keyword evidence="8" id="KW-0902">Two-component regulatory system</keyword>
<dbReference type="InterPro" id="IPR036890">
    <property type="entry name" value="HATPase_C_sf"/>
</dbReference>
<reference evidence="14 15" key="1">
    <citation type="submission" date="2023-07" db="EMBL/GenBank/DDBJ databases">
        <title>Genomic Encyclopedia of Type Strains, Phase IV (KMG-IV): sequencing the most valuable type-strain genomes for metagenomic binning, comparative biology and taxonomic classification.</title>
        <authorList>
            <person name="Goeker M."/>
        </authorList>
    </citation>
    <scope>NUCLEOTIDE SEQUENCE [LARGE SCALE GENOMIC DNA]</scope>
    <source>
        <strain evidence="14 15">DSM 27594</strain>
    </source>
</reference>
<dbReference type="PROSITE" id="PS50112">
    <property type="entry name" value="PAS"/>
    <property type="match status" value="3"/>
</dbReference>
<dbReference type="InterPro" id="IPR036097">
    <property type="entry name" value="HisK_dim/P_sf"/>
</dbReference>
<dbReference type="NCBIfam" id="TIGR00229">
    <property type="entry name" value="sensory_box"/>
    <property type="match status" value="3"/>
</dbReference>
<dbReference type="InterPro" id="IPR003661">
    <property type="entry name" value="HisK_dim/P_dom"/>
</dbReference>
<dbReference type="SUPFAM" id="SSF55785">
    <property type="entry name" value="PYP-like sensor domain (PAS domain)"/>
    <property type="match status" value="3"/>
</dbReference>
<dbReference type="Pfam" id="PF02518">
    <property type="entry name" value="HATPase_c"/>
    <property type="match status" value="1"/>
</dbReference>
<evidence type="ECO:0000313" key="14">
    <source>
        <dbReference type="EMBL" id="MDQ0197763.1"/>
    </source>
</evidence>
<name>A0ABT9XQD9_9BACI</name>
<evidence type="ECO:0000259" key="13">
    <source>
        <dbReference type="PROSITE" id="PS50924"/>
    </source>
</evidence>
<dbReference type="Pfam" id="PF00512">
    <property type="entry name" value="HisKA"/>
    <property type="match status" value="1"/>
</dbReference>
<comment type="catalytic activity">
    <reaction evidence="1">
        <text>ATP + protein L-histidine = ADP + protein N-phospho-L-histidine.</text>
        <dbReference type="EC" id="2.7.13.3"/>
    </reaction>
</comment>
<feature type="domain" description="PAC" evidence="12">
    <location>
        <begin position="319"/>
        <end position="371"/>
    </location>
</feature>
<dbReference type="InterPro" id="IPR035965">
    <property type="entry name" value="PAS-like_dom_sf"/>
</dbReference>
<evidence type="ECO:0000256" key="3">
    <source>
        <dbReference type="ARBA" id="ARBA00022553"/>
    </source>
</evidence>
<feature type="transmembrane region" description="Helical" evidence="9">
    <location>
        <begin position="43"/>
        <end position="67"/>
    </location>
</feature>
<evidence type="ECO:0000256" key="5">
    <source>
        <dbReference type="ARBA" id="ARBA00022741"/>
    </source>
</evidence>
<dbReference type="Gene3D" id="3.30.450.20">
    <property type="entry name" value="PAS domain"/>
    <property type="match status" value="3"/>
</dbReference>